<evidence type="ECO:0000256" key="3">
    <source>
        <dbReference type="ARBA" id="ARBA00022989"/>
    </source>
</evidence>
<feature type="transmembrane region" description="Helical" evidence="6">
    <location>
        <begin position="546"/>
        <end position="569"/>
    </location>
</feature>
<dbReference type="RefSeq" id="XP_067551130.1">
    <property type="nucleotide sequence ID" value="XM_067689818.1"/>
</dbReference>
<feature type="transmembrane region" description="Helical" evidence="6">
    <location>
        <begin position="484"/>
        <end position="504"/>
    </location>
</feature>
<dbReference type="PANTHER" id="PTHR23502">
    <property type="entry name" value="MAJOR FACILITATOR SUPERFAMILY"/>
    <property type="match status" value="1"/>
</dbReference>
<dbReference type="OrthoDB" id="4500315at2759"/>
<feature type="compositionally biased region" description="Basic and acidic residues" evidence="5">
    <location>
        <begin position="612"/>
        <end position="621"/>
    </location>
</feature>
<dbReference type="Pfam" id="PF07690">
    <property type="entry name" value="MFS_1"/>
    <property type="match status" value="1"/>
</dbReference>
<dbReference type="InterPro" id="IPR011701">
    <property type="entry name" value="MFS"/>
</dbReference>
<proteinExistence type="predicted"/>
<evidence type="ECO:0000313" key="8">
    <source>
        <dbReference type="EMBL" id="KAG5422014.1"/>
    </source>
</evidence>
<protein>
    <recommendedName>
        <fullName evidence="7">Major facilitator superfamily (MFS) profile domain-containing protein</fullName>
    </recommendedName>
</protein>
<gene>
    <name evidence="8" type="ORF">I9W82_001107</name>
</gene>
<accession>A0A8H8DDJ7</accession>
<comment type="subcellular location">
    <subcellularLocation>
        <location evidence="1">Membrane</location>
        <topology evidence="1">Multi-pass membrane protein</topology>
    </subcellularLocation>
</comment>
<keyword evidence="2 6" id="KW-0812">Transmembrane</keyword>
<feature type="compositionally biased region" description="Low complexity" evidence="5">
    <location>
        <begin position="1"/>
        <end position="18"/>
    </location>
</feature>
<evidence type="ECO:0000313" key="9">
    <source>
        <dbReference type="Proteomes" id="UP000669133"/>
    </source>
</evidence>
<comment type="caution">
    <text evidence="8">The sequence shown here is derived from an EMBL/GenBank/DDBJ whole genome shotgun (WGS) entry which is preliminary data.</text>
</comment>
<feature type="region of interest" description="Disordered" evidence="5">
    <location>
        <begin position="1"/>
        <end position="63"/>
    </location>
</feature>
<dbReference type="AlphaFoldDB" id="A0A8H8DDJ7"/>
<dbReference type="InterPro" id="IPR020846">
    <property type="entry name" value="MFS_dom"/>
</dbReference>
<feature type="domain" description="Major facilitator superfamily (MFS) profile" evidence="7">
    <location>
        <begin position="78"/>
        <end position="570"/>
    </location>
</feature>
<dbReference type="GeneID" id="93649736"/>
<feature type="transmembrane region" description="Helical" evidence="6">
    <location>
        <begin position="77"/>
        <end position="101"/>
    </location>
</feature>
<feature type="transmembrane region" description="Helical" evidence="6">
    <location>
        <begin position="411"/>
        <end position="432"/>
    </location>
</feature>
<reference evidence="8 9" key="1">
    <citation type="submission" date="2020-12" db="EMBL/GenBank/DDBJ databases">
        <title>Effect of drift, selection, and recombination on the evolution of hybrid genomes in Candida yeast pathogens.</title>
        <authorList>
            <person name="Mixao V."/>
            <person name="Ksiezopolska E."/>
            <person name="Saus E."/>
            <person name="Boekhout T."/>
            <person name="Gacser A."/>
            <person name="Gabaldon T."/>
        </authorList>
    </citation>
    <scope>NUCLEOTIDE SEQUENCE [LARGE SCALE GENOMIC DNA]</scope>
    <source>
        <strain evidence="8 9">BP57</strain>
    </source>
</reference>
<evidence type="ECO:0000259" key="7">
    <source>
        <dbReference type="PROSITE" id="PS50850"/>
    </source>
</evidence>
<dbReference type="PROSITE" id="PS50850">
    <property type="entry name" value="MFS"/>
    <property type="match status" value="1"/>
</dbReference>
<feature type="transmembrane region" description="Helical" evidence="6">
    <location>
        <begin position="365"/>
        <end position="391"/>
    </location>
</feature>
<keyword evidence="9" id="KW-1185">Reference proteome</keyword>
<dbReference type="SUPFAM" id="SSF103473">
    <property type="entry name" value="MFS general substrate transporter"/>
    <property type="match status" value="1"/>
</dbReference>
<organism evidence="8 9">
    <name type="scientific">Candida metapsilosis</name>
    <dbReference type="NCBI Taxonomy" id="273372"/>
    <lineage>
        <taxon>Eukaryota</taxon>
        <taxon>Fungi</taxon>
        <taxon>Dikarya</taxon>
        <taxon>Ascomycota</taxon>
        <taxon>Saccharomycotina</taxon>
        <taxon>Pichiomycetes</taxon>
        <taxon>Debaryomycetaceae</taxon>
        <taxon>Candida/Lodderomyces clade</taxon>
        <taxon>Candida</taxon>
    </lineage>
</organism>
<feature type="transmembrane region" description="Helical" evidence="6">
    <location>
        <begin position="453"/>
        <end position="472"/>
    </location>
</feature>
<dbReference type="Gene3D" id="1.20.1250.20">
    <property type="entry name" value="MFS general substrate transporter like domains"/>
    <property type="match status" value="1"/>
</dbReference>
<sequence>MRKTTTAPTKPKSSSSSSLGIKQPAAQTVTGTIAMLDDSNEDDDTSMKKSATGVILSPQPHDSPNDPLNWSVWKRDLCLLIIGFASFLGGGQSPLLTAGLGSLSTEFHKPLTTISYLVGGFMLALGVGSVIASPTAVLYGKRLVYIGGTFIFAMGAIWGGAANSFGNLMGARVLTGIGASPTECLPSSTIAEIYFAHERAYRIGLYTMLMLGGKNIIPLLSALVFQYLNRHWLFWILAMFLGLTTIMIVLFVPDTFWDRTPTPSKRSIAETEAAQNVKSYHPPSQRPNAFALQNNRQQPSSQDIHSLSSSIVDYTPHGVSEKPVPLTEAVEPPIVYEKNSYWKDIRIYRGRFTKDSWWMVALRPFVLYTYPHVLFGSFIYSFAVVWLIVISETIAEIFRNPPYGYSQQTVGLFYISPFVGGIIGSLFCGLISDRLSRYFVSKNKGIYEPEYRLIMIIPSTLLITIGLMGYGWSSTVQDPWIAPVIFFGAMSCGSSMASTTAITFSVDSYKMFASETLVSFNFLKNLLGFCFSLFNNRYAAQEGYKSAYVTYGGIQLFVSLFAIPLYIYGKKIRNWTDEKELMRSLYHEDNVPPSVSSKSKYDIDESISNVSSEERARSMHE</sequence>
<dbReference type="EMBL" id="JAEOAQ010000001">
    <property type="protein sequence ID" value="KAG5422014.1"/>
    <property type="molecule type" value="Genomic_DNA"/>
</dbReference>
<evidence type="ECO:0000256" key="6">
    <source>
        <dbReference type="SAM" id="Phobius"/>
    </source>
</evidence>
<evidence type="ECO:0000256" key="4">
    <source>
        <dbReference type="ARBA" id="ARBA00023136"/>
    </source>
</evidence>
<feature type="transmembrane region" description="Helical" evidence="6">
    <location>
        <begin position="113"/>
        <end position="131"/>
    </location>
</feature>
<dbReference type="PANTHER" id="PTHR23502:SF4">
    <property type="entry name" value="MAJOR FACILITATOR SUPERFAMILY (MFS) PROFILE DOMAIN-CONTAINING PROTEIN-RELATED"/>
    <property type="match status" value="1"/>
</dbReference>
<evidence type="ECO:0000256" key="1">
    <source>
        <dbReference type="ARBA" id="ARBA00004141"/>
    </source>
</evidence>
<dbReference type="GO" id="GO:0022857">
    <property type="term" value="F:transmembrane transporter activity"/>
    <property type="evidence" value="ECO:0007669"/>
    <property type="project" value="InterPro"/>
</dbReference>
<feature type="transmembrane region" description="Helical" evidence="6">
    <location>
        <begin position="232"/>
        <end position="252"/>
    </location>
</feature>
<feature type="transmembrane region" description="Helical" evidence="6">
    <location>
        <begin position="143"/>
        <end position="161"/>
    </location>
</feature>
<keyword evidence="4 6" id="KW-0472">Membrane</keyword>
<keyword evidence="3 6" id="KW-1133">Transmembrane helix</keyword>
<name>A0A8H8DDJ7_9ASCO</name>
<evidence type="ECO:0000256" key="2">
    <source>
        <dbReference type="ARBA" id="ARBA00022692"/>
    </source>
</evidence>
<evidence type="ECO:0000256" key="5">
    <source>
        <dbReference type="SAM" id="MobiDB-lite"/>
    </source>
</evidence>
<feature type="region of interest" description="Disordered" evidence="5">
    <location>
        <begin position="590"/>
        <end position="621"/>
    </location>
</feature>
<dbReference type="InterPro" id="IPR036259">
    <property type="entry name" value="MFS_trans_sf"/>
</dbReference>
<dbReference type="Proteomes" id="UP000669133">
    <property type="component" value="Unassembled WGS sequence"/>
</dbReference>
<feature type="transmembrane region" description="Helical" evidence="6">
    <location>
        <begin position="203"/>
        <end position="226"/>
    </location>
</feature>
<dbReference type="FunFam" id="1.20.1250.20:FF:001026">
    <property type="entry name" value="AGL069Cp"/>
    <property type="match status" value="1"/>
</dbReference>
<dbReference type="GO" id="GO:0005886">
    <property type="term" value="C:plasma membrane"/>
    <property type="evidence" value="ECO:0007669"/>
    <property type="project" value="TreeGrafter"/>
</dbReference>